<dbReference type="SUPFAM" id="SSF54909">
    <property type="entry name" value="Dimeric alpha+beta barrel"/>
    <property type="match status" value="1"/>
</dbReference>
<dbReference type="Pfam" id="PF07978">
    <property type="entry name" value="NIPSNAP"/>
    <property type="match status" value="1"/>
</dbReference>
<dbReference type="Proteomes" id="UP000253570">
    <property type="component" value="Unassembled WGS sequence"/>
</dbReference>
<dbReference type="PANTHER" id="PTHR21017">
    <property type="entry name" value="NIPSNAP-RELATED"/>
    <property type="match status" value="1"/>
</dbReference>
<dbReference type="Gene3D" id="3.30.70.100">
    <property type="match status" value="1"/>
</dbReference>
<proteinExistence type="inferred from homology"/>
<dbReference type="InterPro" id="IPR051557">
    <property type="entry name" value="NipSnap_domain"/>
</dbReference>
<dbReference type="AlphaFoldDB" id="A0A368DSB5"/>
<reference evidence="3 4" key="1">
    <citation type="journal article" date="2018" name="Microbiome">
        <title>Fine metagenomic profile of the Mediterranean stratified and mixed water columns revealed by assembly and recruitment.</title>
        <authorList>
            <person name="Haro-Moreno J.M."/>
            <person name="Lopez-Perez M."/>
            <person name="De La Torre J.R."/>
            <person name="Picazo A."/>
            <person name="Camacho A."/>
            <person name="Rodriguez-Valera F."/>
        </authorList>
    </citation>
    <scope>NUCLEOTIDE SEQUENCE [LARGE SCALE GENOMIC DNA]</scope>
    <source>
        <strain evidence="3">MED-G57</strain>
    </source>
</reference>
<dbReference type="EMBL" id="QOQD01000003">
    <property type="protein sequence ID" value="RCL74173.1"/>
    <property type="molecule type" value="Genomic_DNA"/>
</dbReference>
<evidence type="ECO:0000256" key="1">
    <source>
        <dbReference type="ARBA" id="ARBA00005291"/>
    </source>
</evidence>
<dbReference type="InterPro" id="IPR011008">
    <property type="entry name" value="Dimeric_a/b-barrel"/>
</dbReference>
<comment type="caution">
    <text evidence="3">The sequence shown here is derived from an EMBL/GenBank/DDBJ whole genome shotgun (WGS) entry which is preliminary data.</text>
</comment>
<accession>A0A368DSB5</accession>
<name>A0A368DSB5_9PROT</name>
<dbReference type="InterPro" id="IPR012577">
    <property type="entry name" value="NIPSNAP"/>
</dbReference>
<gene>
    <name evidence="3" type="ORF">DBW71_01870</name>
</gene>
<protein>
    <submittedName>
        <fullName evidence="3">NIPSNAP family protein</fullName>
    </submittedName>
</protein>
<dbReference type="PANTHER" id="PTHR21017:SF17">
    <property type="entry name" value="PROTEIN NIPSNAP"/>
    <property type="match status" value="1"/>
</dbReference>
<comment type="similarity">
    <text evidence="1">Belongs to the NipSnap family.</text>
</comment>
<evidence type="ECO:0000313" key="3">
    <source>
        <dbReference type="EMBL" id="RCL74173.1"/>
    </source>
</evidence>
<evidence type="ECO:0000259" key="2">
    <source>
        <dbReference type="Pfam" id="PF07978"/>
    </source>
</evidence>
<feature type="domain" description="NIPSNAP" evidence="2">
    <location>
        <begin position="5"/>
        <end position="102"/>
    </location>
</feature>
<organism evidence="3 4">
    <name type="scientific">PS1 clade bacterium</name>
    <dbReference type="NCBI Taxonomy" id="2175152"/>
    <lineage>
        <taxon>Bacteria</taxon>
        <taxon>Pseudomonadati</taxon>
        <taxon>Pseudomonadota</taxon>
        <taxon>Alphaproteobacteria</taxon>
        <taxon>PS1 clade</taxon>
    </lineage>
</organism>
<sequence>MIFDHRTYTIQPGKTNEYVKIFEEFAYPIAKKHGLELTAYFVSKVGRLNQVVHIWQYNDIMEFETLREKRDADPAWTLYRSKIAGMIVNQEDKLMVGANFSPIK</sequence>
<evidence type="ECO:0000313" key="4">
    <source>
        <dbReference type="Proteomes" id="UP000253570"/>
    </source>
</evidence>